<feature type="modified residue" description="4-aspartylphosphate" evidence="6">
    <location>
        <position position="745"/>
    </location>
</feature>
<accession>A0ABW4NDW8</accession>
<dbReference type="PROSITE" id="PS50924">
    <property type="entry name" value="MHYT"/>
    <property type="match status" value="1"/>
</dbReference>
<evidence type="ECO:0000259" key="9">
    <source>
        <dbReference type="PROSITE" id="PS50109"/>
    </source>
</evidence>
<feature type="domain" description="MHYT" evidence="11">
    <location>
        <begin position="7"/>
        <end position="196"/>
    </location>
</feature>
<feature type="transmembrane region" description="Helical" evidence="7">
    <location>
        <begin position="173"/>
        <end position="195"/>
    </location>
</feature>
<evidence type="ECO:0000313" key="12">
    <source>
        <dbReference type="EMBL" id="MFD1787913.1"/>
    </source>
</evidence>
<sequence length="804" mass="85344">MIVSGTHDRYLVFLSIAVAVFASFTALSLANRIRASRGQARRLWLSGAAIALGGGIWAMHFVAMLAFSMPGMAMSYDPGLTLASLVIAIAFTGAGLAIVDWQRVVPARIAGAGLLIGAGVVAMHYIGMAAMRMPATLGYDWRWVAASVVIAVAAATAAMWLASTDRQIGRRLLAATVMGAAIAGMHYSGMAAAVFVATRDIDHAQGTASANQTYLAVGISVVTVLIMLLSLGAAQVEAMIRRAARREARTALRLKIADILRGHDADEALGEVAAVLGEYFGVVRVGLGDLDSDADVFDYRICWTDGSVAPLVGQMPAVDFGVKVVAALDAGRTVAIDDLFDHPLSDDMLARDTARTVDTRAILVVPFVREGRLRTIVYLNDRHPRAWRQDEVVFMEEVAERIRLVTERVDAENALRDLNASLEARVEARTRELQQAEEALRHAQKMEAMGQLTGGVAHDFNNLLTPIMGALDRLHHKGLADSRDARLVAGALQSAERARTLVHRLLSFARRQPLNPVPVDIAVLTRGVLDLIATTIGPRYRVEVDAARDVPPAMADAGQLEMALLNLCVNARDAMPEGGDIRIVIDHLRLDDDVPGGAAPGGYVRLCVVDSGVGMDAETRQRAIEPFFSTKGVGRGTGLGLSMAHGLAAQLGGMLTIDSAPGEGTRICFCLPESLTMAPAATTTSPGAASCAGGRVLLVDDEEQVREATAQMLSDLGYHVRAVASGREAVALMEGGEVPDVVVSDHMMPGMTGVELARIVRDVCPGARFLLISGYAEGGIDGDVPRLPKPFVKADLAASLSDLV</sequence>
<keyword evidence="7" id="KW-0812">Transmembrane</keyword>
<dbReference type="Proteomes" id="UP001597283">
    <property type="component" value="Unassembled WGS sequence"/>
</dbReference>
<feature type="transmembrane region" description="Helical" evidence="7">
    <location>
        <begin position="111"/>
        <end position="131"/>
    </location>
</feature>
<feature type="domain" description="Response regulatory" evidence="10">
    <location>
        <begin position="695"/>
        <end position="804"/>
    </location>
</feature>
<dbReference type="SUPFAM" id="SSF47384">
    <property type="entry name" value="Homodimeric domain of signal transducing histidine kinase"/>
    <property type="match status" value="1"/>
</dbReference>
<dbReference type="InterPro" id="IPR003018">
    <property type="entry name" value="GAF"/>
</dbReference>
<dbReference type="PROSITE" id="PS50109">
    <property type="entry name" value="HIS_KIN"/>
    <property type="match status" value="1"/>
</dbReference>
<dbReference type="InterPro" id="IPR005467">
    <property type="entry name" value="His_kinase_dom"/>
</dbReference>
<gene>
    <name evidence="12" type="ORF">ACFSC3_10030</name>
</gene>
<dbReference type="PROSITE" id="PS50110">
    <property type="entry name" value="RESPONSE_REGULATORY"/>
    <property type="match status" value="1"/>
</dbReference>
<dbReference type="PRINTS" id="PR00344">
    <property type="entry name" value="BCTRLSENSOR"/>
</dbReference>
<dbReference type="InterPro" id="IPR001789">
    <property type="entry name" value="Sig_transdc_resp-reg_receiver"/>
</dbReference>
<feature type="transmembrane region" description="Helical" evidence="7">
    <location>
        <begin position="143"/>
        <end position="161"/>
    </location>
</feature>
<organism evidence="12 13">
    <name type="scientific">Sphingomonas floccifaciens</name>
    <dbReference type="NCBI Taxonomy" id="1844115"/>
    <lineage>
        <taxon>Bacteria</taxon>
        <taxon>Pseudomonadati</taxon>
        <taxon>Pseudomonadota</taxon>
        <taxon>Alphaproteobacteria</taxon>
        <taxon>Sphingomonadales</taxon>
        <taxon>Sphingomonadaceae</taxon>
        <taxon>Sphingomonas</taxon>
    </lineage>
</organism>
<keyword evidence="4" id="KW-0808">Transferase</keyword>
<dbReference type="InterPro" id="IPR003594">
    <property type="entry name" value="HATPase_dom"/>
</dbReference>
<evidence type="ECO:0000256" key="1">
    <source>
        <dbReference type="ARBA" id="ARBA00000085"/>
    </source>
</evidence>
<feature type="transmembrane region" description="Helical" evidence="7">
    <location>
        <begin position="79"/>
        <end position="99"/>
    </location>
</feature>
<dbReference type="InterPro" id="IPR029016">
    <property type="entry name" value="GAF-like_dom_sf"/>
</dbReference>
<evidence type="ECO:0000256" key="8">
    <source>
        <dbReference type="SAM" id="Coils"/>
    </source>
</evidence>
<reference evidence="13" key="1">
    <citation type="journal article" date="2019" name="Int. J. Syst. Evol. Microbiol.">
        <title>The Global Catalogue of Microorganisms (GCM) 10K type strain sequencing project: providing services to taxonomists for standard genome sequencing and annotation.</title>
        <authorList>
            <consortium name="The Broad Institute Genomics Platform"/>
            <consortium name="The Broad Institute Genome Sequencing Center for Infectious Disease"/>
            <person name="Wu L."/>
            <person name="Ma J."/>
        </authorList>
    </citation>
    <scope>NUCLEOTIDE SEQUENCE [LARGE SCALE GENOMIC DNA]</scope>
    <source>
        <strain evidence="13">Q85</strain>
    </source>
</reference>
<dbReference type="InterPro" id="IPR011006">
    <property type="entry name" value="CheY-like_superfamily"/>
</dbReference>
<dbReference type="SMART" id="SM00448">
    <property type="entry name" value="REC"/>
    <property type="match status" value="1"/>
</dbReference>
<evidence type="ECO:0000256" key="4">
    <source>
        <dbReference type="ARBA" id="ARBA00022679"/>
    </source>
</evidence>
<evidence type="ECO:0000256" key="2">
    <source>
        <dbReference type="ARBA" id="ARBA00012438"/>
    </source>
</evidence>
<dbReference type="CDD" id="cd00082">
    <property type="entry name" value="HisKA"/>
    <property type="match status" value="1"/>
</dbReference>
<evidence type="ECO:0000256" key="6">
    <source>
        <dbReference type="PROSITE-ProRule" id="PRU00169"/>
    </source>
</evidence>
<dbReference type="Pfam" id="PF01590">
    <property type="entry name" value="GAF"/>
    <property type="match status" value="1"/>
</dbReference>
<protein>
    <recommendedName>
        <fullName evidence="2">histidine kinase</fullName>
        <ecNumber evidence="2">2.7.13.3</ecNumber>
    </recommendedName>
</protein>
<comment type="caution">
    <text evidence="12">The sequence shown here is derived from an EMBL/GenBank/DDBJ whole genome shotgun (WGS) entry which is preliminary data.</text>
</comment>
<proteinExistence type="predicted"/>
<feature type="transmembrane region" description="Helical" evidence="7">
    <location>
        <begin position="215"/>
        <end position="236"/>
    </location>
</feature>
<dbReference type="Pfam" id="PF02518">
    <property type="entry name" value="HATPase_c"/>
    <property type="match status" value="1"/>
</dbReference>
<dbReference type="SUPFAM" id="SSF55781">
    <property type="entry name" value="GAF domain-like"/>
    <property type="match status" value="1"/>
</dbReference>
<dbReference type="InterPro" id="IPR036097">
    <property type="entry name" value="HisK_dim/P_sf"/>
</dbReference>
<keyword evidence="8" id="KW-0175">Coiled coil</keyword>
<dbReference type="SUPFAM" id="SSF52172">
    <property type="entry name" value="CheY-like"/>
    <property type="match status" value="1"/>
</dbReference>
<dbReference type="Pfam" id="PF00072">
    <property type="entry name" value="Response_reg"/>
    <property type="match status" value="1"/>
</dbReference>
<evidence type="ECO:0000256" key="3">
    <source>
        <dbReference type="ARBA" id="ARBA00022553"/>
    </source>
</evidence>
<dbReference type="SUPFAM" id="SSF55874">
    <property type="entry name" value="ATPase domain of HSP90 chaperone/DNA topoisomerase II/histidine kinase"/>
    <property type="match status" value="1"/>
</dbReference>
<feature type="transmembrane region" description="Helical" evidence="7">
    <location>
        <begin position="12"/>
        <end position="31"/>
    </location>
</feature>
<keyword evidence="3 6" id="KW-0597">Phosphoprotein</keyword>
<feature type="domain" description="Histidine kinase" evidence="9">
    <location>
        <begin position="455"/>
        <end position="675"/>
    </location>
</feature>
<dbReference type="InterPro" id="IPR005330">
    <property type="entry name" value="MHYT_dom"/>
</dbReference>
<name>A0ABW4NDW8_9SPHN</name>
<dbReference type="RefSeq" id="WP_380940272.1">
    <property type="nucleotide sequence ID" value="NZ_JBHUFC010000003.1"/>
</dbReference>
<dbReference type="InterPro" id="IPR003661">
    <property type="entry name" value="HisK_dim/P_dom"/>
</dbReference>
<dbReference type="PANTHER" id="PTHR43065:SF42">
    <property type="entry name" value="TWO-COMPONENT SENSOR PPRA"/>
    <property type="match status" value="1"/>
</dbReference>
<keyword evidence="7" id="KW-0472">Membrane</keyword>
<evidence type="ECO:0000259" key="11">
    <source>
        <dbReference type="PROSITE" id="PS50924"/>
    </source>
</evidence>
<dbReference type="SMART" id="SM00065">
    <property type="entry name" value="GAF"/>
    <property type="match status" value="1"/>
</dbReference>
<dbReference type="Gene3D" id="3.30.450.40">
    <property type="match status" value="1"/>
</dbReference>
<dbReference type="EMBL" id="JBHUFC010000003">
    <property type="protein sequence ID" value="MFD1787913.1"/>
    <property type="molecule type" value="Genomic_DNA"/>
</dbReference>
<dbReference type="SMART" id="SM00388">
    <property type="entry name" value="HisKA"/>
    <property type="match status" value="1"/>
</dbReference>
<dbReference type="InterPro" id="IPR036890">
    <property type="entry name" value="HATPase_C_sf"/>
</dbReference>
<dbReference type="InterPro" id="IPR004358">
    <property type="entry name" value="Sig_transdc_His_kin-like_C"/>
</dbReference>
<dbReference type="PANTHER" id="PTHR43065">
    <property type="entry name" value="SENSOR HISTIDINE KINASE"/>
    <property type="match status" value="1"/>
</dbReference>
<evidence type="ECO:0000313" key="13">
    <source>
        <dbReference type="Proteomes" id="UP001597283"/>
    </source>
</evidence>
<keyword evidence="7" id="KW-1133">Transmembrane helix</keyword>
<dbReference type="Pfam" id="PF00512">
    <property type="entry name" value="HisKA"/>
    <property type="match status" value="1"/>
</dbReference>
<comment type="catalytic activity">
    <reaction evidence="1">
        <text>ATP + protein L-histidine = ADP + protein N-phospho-L-histidine.</text>
        <dbReference type="EC" id="2.7.13.3"/>
    </reaction>
</comment>
<keyword evidence="5" id="KW-0418">Kinase</keyword>
<dbReference type="EC" id="2.7.13.3" evidence="2"/>
<evidence type="ECO:0000259" key="10">
    <source>
        <dbReference type="PROSITE" id="PS50110"/>
    </source>
</evidence>
<evidence type="ECO:0000256" key="7">
    <source>
        <dbReference type="PROSITE-ProRule" id="PRU00244"/>
    </source>
</evidence>
<dbReference type="SMART" id="SM00387">
    <property type="entry name" value="HATPase_c"/>
    <property type="match status" value="1"/>
</dbReference>
<dbReference type="Pfam" id="PF03707">
    <property type="entry name" value="MHYT"/>
    <property type="match status" value="2"/>
</dbReference>
<dbReference type="Gene3D" id="3.40.50.2300">
    <property type="match status" value="1"/>
</dbReference>
<dbReference type="Gene3D" id="3.30.565.10">
    <property type="entry name" value="Histidine kinase-like ATPase, C-terminal domain"/>
    <property type="match status" value="1"/>
</dbReference>
<evidence type="ECO:0000256" key="5">
    <source>
        <dbReference type="ARBA" id="ARBA00022777"/>
    </source>
</evidence>
<keyword evidence="13" id="KW-1185">Reference proteome</keyword>
<feature type="coiled-coil region" evidence="8">
    <location>
        <begin position="419"/>
        <end position="446"/>
    </location>
</feature>
<dbReference type="Gene3D" id="1.10.287.130">
    <property type="match status" value="1"/>
</dbReference>
<feature type="transmembrane region" description="Helical" evidence="7">
    <location>
        <begin position="43"/>
        <end position="67"/>
    </location>
</feature>